<feature type="region of interest" description="Disordered" evidence="1">
    <location>
        <begin position="446"/>
        <end position="478"/>
    </location>
</feature>
<dbReference type="InterPro" id="IPR050490">
    <property type="entry name" value="Bact_solute-bd_prot1"/>
</dbReference>
<evidence type="ECO:0000313" key="2">
    <source>
        <dbReference type="EMBL" id="MFD1640465.1"/>
    </source>
</evidence>
<organism evidence="2 3">
    <name type="scientific">Halohasta litorea</name>
    <dbReference type="NCBI Taxonomy" id="869891"/>
    <lineage>
        <taxon>Archaea</taxon>
        <taxon>Methanobacteriati</taxon>
        <taxon>Methanobacteriota</taxon>
        <taxon>Stenosarchaea group</taxon>
        <taxon>Halobacteria</taxon>
        <taxon>Halobacteriales</taxon>
        <taxon>Haloferacaceae</taxon>
        <taxon>Halohasta</taxon>
    </lineage>
</organism>
<dbReference type="InterPro" id="IPR006059">
    <property type="entry name" value="SBP"/>
</dbReference>
<protein>
    <submittedName>
        <fullName evidence="2">Extracellular solute-binding protein</fullName>
    </submittedName>
</protein>
<name>A0ABD6D435_9EURY</name>
<gene>
    <name evidence="2" type="ORF">ACFSBW_01065</name>
</gene>
<dbReference type="SUPFAM" id="SSF53850">
    <property type="entry name" value="Periplasmic binding protein-like II"/>
    <property type="match status" value="1"/>
</dbReference>
<dbReference type="Pfam" id="PF01547">
    <property type="entry name" value="SBP_bac_1"/>
    <property type="match status" value="1"/>
</dbReference>
<keyword evidence="3" id="KW-1185">Reference proteome</keyword>
<dbReference type="EMBL" id="JBHUDM010000001">
    <property type="protein sequence ID" value="MFD1640465.1"/>
    <property type="molecule type" value="Genomic_DNA"/>
</dbReference>
<proteinExistence type="predicted"/>
<dbReference type="PROSITE" id="PS51318">
    <property type="entry name" value="TAT"/>
    <property type="match status" value="1"/>
</dbReference>
<dbReference type="PANTHER" id="PTHR43649">
    <property type="entry name" value="ARABINOSE-BINDING PROTEIN-RELATED"/>
    <property type="match status" value="1"/>
</dbReference>
<accession>A0ABD6D435</accession>
<comment type="caution">
    <text evidence="2">The sequence shown here is derived from an EMBL/GenBank/DDBJ whole genome shotgun (WGS) entry which is preliminary data.</text>
</comment>
<evidence type="ECO:0000313" key="3">
    <source>
        <dbReference type="Proteomes" id="UP001597052"/>
    </source>
</evidence>
<dbReference type="PANTHER" id="PTHR43649:SF12">
    <property type="entry name" value="DIACETYLCHITOBIOSE BINDING PROTEIN DASA"/>
    <property type="match status" value="1"/>
</dbReference>
<dbReference type="InterPro" id="IPR006311">
    <property type="entry name" value="TAT_signal"/>
</dbReference>
<feature type="compositionally biased region" description="Low complexity" evidence="1">
    <location>
        <begin position="467"/>
        <end position="478"/>
    </location>
</feature>
<sequence length="478" mass="51462">MADQSTGNRHSRTGSLTRRRFVQATGVAGMASIAGCYGDSGSDAVVISGNQNLAQNLDVQAFYDAGVSEEIDIEITAGPEDTDSRSEAFVSTLDAEQSSPDIMMMDNGWTIPFISRGDIVNLEAEMDSSFIEEVKSDSFDMLVQTASNPETGDMWALPFFPDYPTMQYRKDLFRDAGYTDSDFDTWATDPPSWEEWSAAVAEVHANSDVDYGYVWQADSYAGLACCSFSELMSTYGGAYFGGTDTLFGPVGDRPVTVEDEAVIESINVARDMVYGDGESSQDITQCAPEEVFGWSEPDTDGAFVGDSNAVAMRNWTYTIGMAEGDEQFTDGEELGVMPMPYGRAESEVDAEGLGGTVAAQGGWLLGVNPHTNDMAETLEVLRAVHSEEVQAAVLDGPGFLPHQPDLVESLAGDHPAFGDYSETLAIAGDSAVSRPVTPVWPQQSQQVHQEVNDAFQGNKTPSEAMGDLSTSLSELEDL</sequence>
<dbReference type="Proteomes" id="UP001597052">
    <property type="component" value="Unassembled WGS sequence"/>
</dbReference>
<feature type="compositionally biased region" description="Polar residues" evidence="1">
    <location>
        <begin position="446"/>
        <end position="461"/>
    </location>
</feature>
<dbReference type="RefSeq" id="WP_256397469.1">
    <property type="nucleotide sequence ID" value="NZ_JANHDJ010000007.1"/>
</dbReference>
<dbReference type="Gene3D" id="3.40.190.10">
    <property type="entry name" value="Periplasmic binding protein-like II"/>
    <property type="match status" value="2"/>
</dbReference>
<reference evidence="2 3" key="1">
    <citation type="journal article" date="2019" name="Int. J. Syst. Evol. Microbiol.">
        <title>The Global Catalogue of Microorganisms (GCM) 10K type strain sequencing project: providing services to taxonomists for standard genome sequencing and annotation.</title>
        <authorList>
            <consortium name="The Broad Institute Genomics Platform"/>
            <consortium name="The Broad Institute Genome Sequencing Center for Infectious Disease"/>
            <person name="Wu L."/>
            <person name="Ma J."/>
        </authorList>
    </citation>
    <scope>NUCLEOTIDE SEQUENCE [LARGE SCALE GENOMIC DNA]</scope>
    <source>
        <strain evidence="2 3">CGMCC 1.10593</strain>
    </source>
</reference>
<evidence type="ECO:0000256" key="1">
    <source>
        <dbReference type="SAM" id="MobiDB-lite"/>
    </source>
</evidence>
<dbReference type="AlphaFoldDB" id="A0ABD6D435"/>